<evidence type="ECO:0000256" key="2">
    <source>
        <dbReference type="SAM" id="MobiDB-lite"/>
    </source>
</evidence>
<feature type="compositionally biased region" description="Low complexity" evidence="2">
    <location>
        <begin position="157"/>
        <end position="166"/>
    </location>
</feature>
<dbReference type="AlphaFoldDB" id="A0A167MN83"/>
<name>A0A167MN83_CALVF</name>
<evidence type="ECO:0000256" key="1">
    <source>
        <dbReference type="SAM" id="Coils"/>
    </source>
</evidence>
<dbReference type="Proteomes" id="UP000076738">
    <property type="component" value="Unassembled WGS sequence"/>
</dbReference>
<accession>A0A167MN83</accession>
<feature type="compositionally biased region" description="Basic and acidic residues" evidence="2">
    <location>
        <begin position="133"/>
        <end position="149"/>
    </location>
</feature>
<feature type="compositionally biased region" description="Polar residues" evidence="2">
    <location>
        <begin position="92"/>
        <end position="106"/>
    </location>
</feature>
<proteinExistence type="predicted"/>
<feature type="coiled-coil region" evidence="1">
    <location>
        <begin position="6"/>
        <end position="68"/>
    </location>
</feature>
<gene>
    <name evidence="3" type="ORF">CALVIDRAFT_536815</name>
</gene>
<evidence type="ECO:0000313" key="4">
    <source>
        <dbReference type="Proteomes" id="UP000076738"/>
    </source>
</evidence>
<keyword evidence="1" id="KW-0175">Coiled coil</keyword>
<keyword evidence="4" id="KW-1185">Reference proteome</keyword>
<organism evidence="3 4">
    <name type="scientific">Calocera viscosa (strain TUFC12733)</name>
    <dbReference type="NCBI Taxonomy" id="1330018"/>
    <lineage>
        <taxon>Eukaryota</taxon>
        <taxon>Fungi</taxon>
        <taxon>Dikarya</taxon>
        <taxon>Basidiomycota</taxon>
        <taxon>Agaricomycotina</taxon>
        <taxon>Dacrymycetes</taxon>
        <taxon>Dacrymycetales</taxon>
        <taxon>Dacrymycetaceae</taxon>
        <taxon>Calocera</taxon>
    </lineage>
</organism>
<protein>
    <submittedName>
        <fullName evidence="3">Uncharacterized protein</fullName>
    </submittedName>
</protein>
<feature type="region of interest" description="Disordered" evidence="2">
    <location>
        <begin position="83"/>
        <end position="249"/>
    </location>
</feature>
<reference evidence="3 4" key="1">
    <citation type="journal article" date="2016" name="Mol. Biol. Evol.">
        <title>Comparative Genomics of Early-Diverging Mushroom-Forming Fungi Provides Insights into the Origins of Lignocellulose Decay Capabilities.</title>
        <authorList>
            <person name="Nagy L.G."/>
            <person name="Riley R."/>
            <person name="Tritt A."/>
            <person name="Adam C."/>
            <person name="Daum C."/>
            <person name="Floudas D."/>
            <person name="Sun H."/>
            <person name="Yadav J.S."/>
            <person name="Pangilinan J."/>
            <person name="Larsson K.H."/>
            <person name="Matsuura K."/>
            <person name="Barry K."/>
            <person name="Labutti K."/>
            <person name="Kuo R."/>
            <person name="Ohm R.A."/>
            <person name="Bhattacharya S.S."/>
            <person name="Shirouzu T."/>
            <person name="Yoshinaga Y."/>
            <person name="Martin F.M."/>
            <person name="Grigoriev I.V."/>
            <person name="Hibbett D.S."/>
        </authorList>
    </citation>
    <scope>NUCLEOTIDE SEQUENCE [LARGE SCALE GENOMIC DNA]</scope>
    <source>
        <strain evidence="3 4">TUFC12733</strain>
    </source>
</reference>
<feature type="compositionally biased region" description="Basic residues" evidence="2">
    <location>
        <begin position="197"/>
        <end position="208"/>
    </location>
</feature>
<evidence type="ECO:0000313" key="3">
    <source>
        <dbReference type="EMBL" id="KZO96893.1"/>
    </source>
</evidence>
<sequence>MDINDVQKLERSIQEQMIQLSDMFRNIEPKRKELLRAEDEVRRRRSDLKKIEDKAYEAKHQVSRLQNMLAHVKAFPATIADINSGKIPGGFSASQRSPRPISTSAARLTIDPLAAPNDSDGSRMVPNVNDDDVPSRPSREEQEAVDRQSAENTEGQSGAASAKGKGPAMVLEGQREDGAKQKQKKRRADDDADESKHPRKKHQKKRHHGEGTQDRTEAAIPSVQAPSREGYLPRKKRLAKVEPQEVALS</sequence>
<dbReference type="EMBL" id="KV417282">
    <property type="protein sequence ID" value="KZO96893.1"/>
    <property type="molecule type" value="Genomic_DNA"/>
</dbReference>